<keyword evidence="1" id="KW-0472">Membrane</keyword>
<reference evidence="3" key="1">
    <citation type="submission" date="2016-02" db="EMBL/GenBank/DDBJ databases">
        <title>Paenibacillus sp. LPB0068, isolated from Crassostrea gigas.</title>
        <authorList>
            <person name="Shin S.-K."/>
            <person name="Yi H."/>
        </authorList>
    </citation>
    <scope>NUCLEOTIDE SEQUENCE [LARGE SCALE GENOMIC DNA]</scope>
    <source>
        <strain evidence="3">KCTC 23969</strain>
    </source>
</reference>
<dbReference type="EMBL" id="LSFL01000035">
    <property type="protein sequence ID" value="OBY63206.1"/>
    <property type="molecule type" value="Genomic_DNA"/>
</dbReference>
<evidence type="ECO:0008006" key="4">
    <source>
        <dbReference type="Google" id="ProtNLM"/>
    </source>
</evidence>
<name>A0A1B8TTV2_9FLAO</name>
<organism evidence="2 3">
    <name type="scientific">Polaribacter reichenbachii</name>
    <dbReference type="NCBI Taxonomy" id="996801"/>
    <lineage>
        <taxon>Bacteria</taxon>
        <taxon>Pseudomonadati</taxon>
        <taxon>Bacteroidota</taxon>
        <taxon>Flavobacteriia</taxon>
        <taxon>Flavobacteriales</taxon>
        <taxon>Flavobacteriaceae</taxon>
    </lineage>
</organism>
<accession>A0A1B8TTV2</accession>
<keyword evidence="1" id="KW-0812">Transmembrane</keyword>
<keyword evidence="3" id="KW-1185">Reference proteome</keyword>
<gene>
    <name evidence="2" type="ORF">LPB301_10245</name>
</gene>
<dbReference type="AlphaFoldDB" id="A0A1B8TTV2"/>
<keyword evidence="1" id="KW-1133">Transmembrane helix</keyword>
<sequence length="429" mass="49155">MDHKNIDKLFQEQLKNLEVSPNKSTWNNIENKLKKKKRKVFPFWWFSGAAASVLILGILFNPFSKDENQNINDSFNETITTIPKENSTILKEKDTLILNKTLKNDVLISKTKKRTHINKNTQNLAEIKQNKNVINNRKPVKPLQFSYNSFDDNFKISQKNSALFLSNINTNKKRFKKLNIQDFNVEKKDLSTKKIKTKNWYLAPVFAVLQSNSFTNTSPINENLANSTKGKNTYSYGVQIAYKINKKWTIQSGIHLQEMSYANNRISISVSEQSSATTTEFTNGETFSFDGSNNFNALLSSDFTTTSKTTFGNLTQNYGYLEIPVEVKYNLSTNDKFETQIVTGFSSLFLNKNSVNLNTETISKTLEANNLNNINFSGNLGLDFNYLFDKNWSLNINPMLKMQLNTFNKNSNGFAPFNLGFYTGIQYNF</sequence>
<dbReference type="RefSeq" id="WP_068361172.1">
    <property type="nucleotide sequence ID" value="NZ_CP019337.1"/>
</dbReference>
<dbReference type="OrthoDB" id="1113942at2"/>
<dbReference type="STRING" id="996801.BW723_05465"/>
<evidence type="ECO:0000313" key="3">
    <source>
        <dbReference type="Proteomes" id="UP000092612"/>
    </source>
</evidence>
<evidence type="ECO:0000256" key="1">
    <source>
        <dbReference type="SAM" id="Phobius"/>
    </source>
</evidence>
<protein>
    <recommendedName>
        <fullName evidence="4">Outer membrane protein beta-barrel domain-containing protein</fullName>
    </recommendedName>
</protein>
<feature type="transmembrane region" description="Helical" evidence="1">
    <location>
        <begin position="40"/>
        <end position="60"/>
    </location>
</feature>
<dbReference type="Proteomes" id="UP000092612">
    <property type="component" value="Unassembled WGS sequence"/>
</dbReference>
<comment type="caution">
    <text evidence="2">The sequence shown here is derived from an EMBL/GenBank/DDBJ whole genome shotgun (WGS) entry which is preliminary data.</text>
</comment>
<proteinExistence type="predicted"/>
<evidence type="ECO:0000313" key="2">
    <source>
        <dbReference type="EMBL" id="OBY63206.1"/>
    </source>
</evidence>
<dbReference type="KEGG" id="prn:BW723_05465"/>